<gene>
    <name evidence="1" type="ORF">QFC21_004840</name>
</gene>
<evidence type="ECO:0000313" key="1">
    <source>
        <dbReference type="EMBL" id="KAJ9097171.1"/>
    </source>
</evidence>
<keyword evidence="2" id="KW-1185">Reference proteome</keyword>
<name>A0ACC2VE86_9TREE</name>
<protein>
    <submittedName>
        <fullName evidence="1">Uncharacterized protein</fullName>
    </submittedName>
</protein>
<reference evidence="1" key="1">
    <citation type="submission" date="2023-04" db="EMBL/GenBank/DDBJ databases">
        <title>Draft Genome sequencing of Naganishia species isolated from polar environments using Oxford Nanopore Technology.</title>
        <authorList>
            <person name="Leo P."/>
            <person name="Venkateswaran K."/>
        </authorList>
    </citation>
    <scope>NUCLEOTIDE SEQUENCE</scope>
    <source>
        <strain evidence="1">MNA-CCFEE 5423</strain>
    </source>
</reference>
<organism evidence="1 2">
    <name type="scientific">Naganishia friedmannii</name>
    <dbReference type="NCBI Taxonomy" id="89922"/>
    <lineage>
        <taxon>Eukaryota</taxon>
        <taxon>Fungi</taxon>
        <taxon>Dikarya</taxon>
        <taxon>Basidiomycota</taxon>
        <taxon>Agaricomycotina</taxon>
        <taxon>Tremellomycetes</taxon>
        <taxon>Filobasidiales</taxon>
        <taxon>Filobasidiaceae</taxon>
        <taxon>Naganishia</taxon>
    </lineage>
</organism>
<proteinExistence type="predicted"/>
<sequence length="194" mass="21849">MLNGVQNRTRRFWGSGFFSSAGSCNWLPLDAKLLDNFNPNCNQAGKEGDGGDIDYYESNQADVRTLADKSKYPGGNLTNELTERGTNMTDETNPVFAGKVPSNFSPRYVWLLDIRILPDKAGGPEWKVLVKCRGDFDGGWNQTLLRVRFLKNFSKRQIRIKDDSEQEFGNTVNKGELFDACDVTTEELEKTGYV</sequence>
<evidence type="ECO:0000313" key="2">
    <source>
        <dbReference type="Proteomes" id="UP001227268"/>
    </source>
</evidence>
<dbReference type="Proteomes" id="UP001227268">
    <property type="component" value="Unassembled WGS sequence"/>
</dbReference>
<dbReference type="EMBL" id="JASBWT010000017">
    <property type="protein sequence ID" value="KAJ9097171.1"/>
    <property type="molecule type" value="Genomic_DNA"/>
</dbReference>
<comment type="caution">
    <text evidence="1">The sequence shown here is derived from an EMBL/GenBank/DDBJ whole genome shotgun (WGS) entry which is preliminary data.</text>
</comment>
<accession>A0ACC2VE86</accession>